<feature type="compositionally biased region" description="Polar residues" evidence="1">
    <location>
        <begin position="108"/>
        <end position="122"/>
    </location>
</feature>
<dbReference type="EMBL" id="REFY01000005">
    <property type="protein sequence ID" value="RQG88009.1"/>
    <property type="molecule type" value="Genomic_DNA"/>
</dbReference>
<protein>
    <submittedName>
        <fullName evidence="2">Uncharacterized protein</fullName>
    </submittedName>
</protein>
<evidence type="ECO:0000313" key="3">
    <source>
        <dbReference type="Proteomes" id="UP000273828"/>
    </source>
</evidence>
<feature type="compositionally biased region" description="Basic and acidic residues" evidence="1">
    <location>
        <begin position="50"/>
        <end position="63"/>
    </location>
</feature>
<name>A0A3N6M5J9_9EURY</name>
<feature type="compositionally biased region" description="Basic and acidic residues" evidence="1">
    <location>
        <begin position="123"/>
        <end position="143"/>
    </location>
</feature>
<gene>
    <name evidence="2" type="ORF">EA462_14220</name>
</gene>
<feature type="compositionally biased region" description="Polar residues" evidence="1">
    <location>
        <begin position="35"/>
        <end position="44"/>
    </location>
</feature>
<feature type="region of interest" description="Disordered" evidence="1">
    <location>
        <begin position="96"/>
        <end position="143"/>
    </location>
</feature>
<accession>A0A3N6M5J9</accession>
<evidence type="ECO:0000313" key="2">
    <source>
        <dbReference type="EMBL" id="RQG88009.1"/>
    </source>
</evidence>
<feature type="compositionally biased region" description="Basic and acidic residues" evidence="1">
    <location>
        <begin position="1"/>
        <end position="19"/>
    </location>
</feature>
<keyword evidence="3" id="KW-1185">Reference proteome</keyword>
<evidence type="ECO:0000256" key="1">
    <source>
        <dbReference type="SAM" id="MobiDB-lite"/>
    </source>
</evidence>
<proteinExistence type="predicted"/>
<dbReference type="Proteomes" id="UP000273828">
    <property type="component" value="Unassembled WGS sequence"/>
</dbReference>
<comment type="caution">
    <text evidence="2">The sequence shown here is derived from an EMBL/GenBank/DDBJ whole genome shotgun (WGS) entry which is preliminary data.</text>
</comment>
<reference evidence="2 3" key="1">
    <citation type="submission" date="2018-10" db="EMBL/GenBank/DDBJ databases">
        <title>Natrarchaeobius chitinivorans gen. nov., sp. nov., and Natrarchaeobius haloalkaliphilus sp. nov., alkaliphilic, chitin-utilizing haloarchaea from hypersaline alkaline lakes.</title>
        <authorList>
            <person name="Sorokin D.Y."/>
            <person name="Elcheninov A.G."/>
            <person name="Kostrikina N.A."/>
            <person name="Bale N.J."/>
            <person name="Sinninghe Damste J.S."/>
            <person name="Khijniak T.V."/>
            <person name="Kublanov I.V."/>
            <person name="Toshchakov S.V."/>
        </authorList>
    </citation>
    <scope>NUCLEOTIDE SEQUENCE [LARGE SCALE GENOMIC DNA]</scope>
    <source>
        <strain evidence="2 3">AArcht-Sl</strain>
    </source>
</reference>
<feature type="region of interest" description="Disordered" evidence="1">
    <location>
        <begin position="1"/>
        <end position="66"/>
    </location>
</feature>
<organism evidence="2 3">
    <name type="scientific">Natrarchaeobius halalkaliphilus</name>
    <dbReference type="NCBI Taxonomy" id="1679091"/>
    <lineage>
        <taxon>Archaea</taxon>
        <taxon>Methanobacteriati</taxon>
        <taxon>Methanobacteriota</taxon>
        <taxon>Stenosarchaea group</taxon>
        <taxon>Halobacteria</taxon>
        <taxon>Halobacteriales</taxon>
        <taxon>Natrialbaceae</taxon>
        <taxon>Natrarchaeobius</taxon>
    </lineage>
</organism>
<dbReference type="AlphaFoldDB" id="A0A3N6M5J9"/>
<sequence>MHDGDELTARRWSPIDRSARRIGLRQEPMWRPTPNHRSNASSAPRTPGGNDREGDEQQTRSRELPLALTGSVRWNRLVVIRVVERRLEEGFVSCSAPAHGSMLPVHPLTSSPTRTTLGSISHSTRERELHSRVHRNQRFDGVE</sequence>